<accession>A0A830HKE0</accession>
<feature type="transmembrane region" description="Helical" evidence="1">
    <location>
        <begin position="12"/>
        <end position="33"/>
    </location>
</feature>
<evidence type="ECO:0000256" key="1">
    <source>
        <dbReference type="SAM" id="Phobius"/>
    </source>
</evidence>
<dbReference type="Proteomes" id="UP000660262">
    <property type="component" value="Unassembled WGS sequence"/>
</dbReference>
<keyword evidence="3" id="KW-1185">Reference proteome</keyword>
<keyword evidence="1" id="KW-0812">Transmembrane</keyword>
<name>A0A830HKE0_9CHLO</name>
<proteinExistence type="predicted"/>
<organism evidence="2 3">
    <name type="scientific">Pycnococcus provasolii</name>
    <dbReference type="NCBI Taxonomy" id="41880"/>
    <lineage>
        <taxon>Eukaryota</taxon>
        <taxon>Viridiplantae</taxon>
        <taxon>Chlorophyta</taxon>
        <taxon>Pseudoscourfieldiophyceae</taxon>
        <taxon>Pseudoscourfieldiales</taxon>
        <taxon>Pycnococcaceae</taxon>
        <taxon>Pycnococcus</taxon>
    </lineage>
</organism>
<dbReference type="EMBL" id="BNJQ01000016">
    <property type="protein sequence ID" value="GHP07342.1"/>
    <property type="molecule type" value="Genomic_DNA"/>
</dbReference>
<evidence type="ECO:0000313" key="3">
    <source>
        <dbReference type="Proteomes" id="UP000660262"/>
    </source>
</evidence>
<sequence length="214" mass="23963">MQPVYNSLRSGSSILTTLYRLYVICLILFSSYISAASQQQQPTTTDDDDLLNYYNDDQRFATEYNDNNNIDGDSSRFTASFIQIIDDVVANDRNFTVEEINMLSEIACNLNEECKYERMMHLAPAPEFDDEEFELAQERGRLNPRVGVRFGRGGPSAYVQGGIRGRCQEICQSTAVRYGGVTKQAICQRSACLGCGVCNCPKPPGVRIRRSSSC</sequence>
<comment type="caution">
    <text evidence="2">The sequence shown here is derived from an EMBL/GenBank/DDBJ whole genome shotgun (WGS) entry which is preliminary data.</text>
</comment>
<evidence type="ECO:0000313" key="2">
    <source>
        <dbReference type="EMBL" id="GHP07342.1"/>
    </source>
</evidence>
<reference evidence="2" key="1">
    <citation type="submission" date="2020-10" db="EMBL/GenBank/DDBJ databases">
        <title>Unveiling of a novel bifunctional photoreceptor, Dualchrome1, isolated from a cosmopolitan green alga.</title>
        <authorList>
            <person name="Suzuki S."/>
            <person name="Kawachi M."/>
        </authorList>
    </citation>
    <scope>NUCLEOTIDE SEQUENCE</scope>
    <source>
        <strain evidence="2">NIES 2893</strain>
    </source>
</reference>
<gene>
    <name evidence="2" type="ORF">PPROV_000608300</name>
</gene>
<keyword evidence="1" id="KW-0472">Membrane</keyword>
<keyword evidence="1" id="KW-1133">Transmembrane helix</keyword>
<dbReference type="AlphaFoldDB" id="A0A830HKE0"/>
<protein>
    <submittedName>
        <fullName evidence="2">Uncharacterized protein</fullName>
    </submittedName>
</protein>